<dbReference type="AlphaFoldDB" id="A0A2M8WN29"/>
<protein>
    <submittedName>
        <fullName evidence="2">Uncharacterized protein DUF3291</fullName>
    </submittedName>
</protein>
<gene>
    <name evidence="2" type="ORF">BC777_1111</name>
</gene>
<keyword evidence="3" id="KW-1185">Reference proteome</keyword>
<sequence>MTHHLAEFNFGTLRYPWGDPRIVGFEDAVDQVNAIGARSPGFVWRMPDDEMEFAQEDPAGSLYDRPNTASTLSVWEDAGALYRFVTKTLHARIMKGAPDWFVPGDSGHLVCWRVPQGHRPDVAEGLARWHVLQRQGESENIFGANMLRRLATQNAA</sequence>
<dbReference type="Proteomes" id="UP000228531">
    <property type="component" value="Unassembled WGS sequence"/>
</dbReference>
<accession>A0A2M8WN29</accession>
<dbReference type="EMBL" id="PGTY01000001">
    <property type="protein sequence ID" value="PJI92266.1"/>
    <property type="molecule type" value="Genomic_DNA"/>
</dbReference>
<dbReference type="RefSeq" id="WP_100367100.1">
    <property type="nucleotide sequence ID" value="NZ_PGTY01000001.1"/>
</dbReference>
<dbReference type="SUPFAM" id="SSF54909">
    <property type="entry name" value="Dimeric alpha+beta barrel"/>
    <property type="match status" value="1"/>
</dbReference>
<dbReference type="InterPro" id="IPR011008">
    <property type="entry name" value="Dimeric_a/b-barrel"/>
</dbReference>
<name>A0A2M8WN29_9RHOB</name>
<dbReference type="Pfam" id="PF11695">
    <property type="entry name" value="DUF3291"/>
    <property type="match status" value="1"/>
</dbReference>
<comment type="caution">
    <text evidence="2">The sequence shown here is derived from an EMBL/GenBank/DDBJ whole genome shotgun (WGS) entry which is preliminary data.</text>
</comment>
<evidence type="ECO:0000259" key="1">
    <source>
        <dbReference type="Pfam" id="PF11695"/>
    </source>
</evidence>
<dbReference type="OrthoDB" id="2376237at2"/>
<evidence type="ECO:0000313" key="3">
    <source>
        <dbReference type="Proteomes" id="UP000228531"/>
    </source>
</evidence>
<reference evidence="2 3" key="1">
    <citation type="submission" date="2017-11" db="EMBL/GenBank/DDBJ databases">
        <title>Genomic Encyclopedia of Archaeal and Bacterial Type Strains, Phase II (KMG-II): From Individual Species to Whole Genera.</title>
        <authorList>
            <person name="Goeker M."/>
        </authorList>
    </citation>
    <scope>NUCLEOTIDE SEQUENCE [LARGE SCALE GENOMIC DNA]</scope>
    <source>
        <strain evidence="2 3">DSM 29128</strain>
    </source>
</reference>
<dbReference type="InterPro" id="IPR021708">
    <property type="entry name" value="DUF3291"/>
</dbReference>
<evidence type="ECO:0000313" key="2">
    <source>
        <dbReference type="EMBL" id="PJI92266.1"/>
    </source>
</evidence>
<organism evidence="2 3">
    <name type="scientific">Yoonia maricola</name>
    <dbReference type="NCBI Taxonomy" id="420999"/>
    <lineage>
        <taxon>Bacteria</taxon>
        <taxon>Pseudomonadati</taxon>
        <taxon>Pseudomonadota</taxon>
        <taxon>Alphaproteobacteria</taxon>
        <taxon>Rhodobacterales</taxon>
        <taxon>Paracoccaceae</taxon>
        <taxon>Yoonia</taxon>
    </lineage>
</organism>
<feature type="domain" description="DUF3291" evidence="1">
    <location>
        <begin position="5"/>
        <end position="143"/>
    </location>
</feature>
<proteinExistence type="predicted"/>